<dbReference type="Gene3D" id="3.40.30.10">
    <property type="entry name" value="Glutaredoxin"/>
    <property type="match status" value="1"/>
</dbReference>
<name>A0AA35Q4X0_9HYPO</name>
<keyword evidence="1" id="KW-1133">Transmembrane helix</keyword>
<evidence type="ECO:0000256" key="1">
    <source>
        <dbReference type="SAM" id="Phobius"/>
    </source>
</evidence>
<dbReference type="SUPFAM" id="SSF52833">
    <property type="entry name" value="Thioredoxin-like"/>
    <property type="match status" value="1"/>
</dbReference>
<reference evidence="2" key="1">
    <citation type="submission" date="2023-01" db="EMBL/GenBank/DDBJ databases">
        <authorList>
            <person name="Piombo E."/>
        </authorList>
    </citation>
    <scope>NUCLEOTIDE SEQUENCE</scope>
</reference>
<keyword evidence="1" id="KW-0812">Transmembrane</keyword>
<keyword evidence="3" id="KW-1185">Reference proteome</keyword>
<feature type="transmembrane region" description="Helical" evidence="1">
    <location>
        <begin position="294"/>
        <end position="318"/>
    </location>
</feature>
<dbReference type="PANTHER" id="PTHR33875:SF2">
    <property type="entry name" value="ACR183CP"/>
    <property type="match status" value="1"/>
</dbReference>
<dbReference type="EMBL" id="CABFNP030001012">
    <property type="protein sequence ID" value="CAI6090419.1"/>
    <property type="molecule type" value="Genomic_DNA"/>
</dbReference>
<comment type="caution">
    <text evidence="2">The sequence shown here is derived from an EMBL/GenBank/DDBJ whole genome shotgun (WGS) entry which is preliminary data.</text>
</comment>
<dbReference type="InterPro" id="IPR036249">
    <property type="entry name" value="Thioredoxin-like_sf"/>
</dbReference>
<evidence type="ECO:0000313" key="3">
    <source>
        <dbReference type="Proteomes" id="UP001160390"/>
    </source>
</evidence>
<dbReference type="PANTHER" id="PTHR33875">
    <property type="entry name" value="OS09G0542200 PROTEIN"/>
    <property type="match status" value="1"/>
</dbReference>
<feature type="transmembrane region" description="Helical" evidence="1">
    <location>
        <begin position="330"/>
        <end position="349"/>
    </location>
</feature>
<protein>
    <recommendedName>
        <fullName evidence="4">Thioredoxin-like fold domain-containing protein</fullName>
    </recommendedName>
</protein>
<gene>
    <name evidence="2" type="ORF">CCHLO57077_00002032</name>
</gene>
<proteinExistence type="predicted"/>
<dbReference type="AlphaFoldDB" id="A0AA35Q4X0"/>
<sequence>MALPPKFAGHKLHFGDLAQPNAAVPPAPHTLELYLDYVCPFSAKIFKTFTTQVVPLIRANPVWASNFTLIFRQQVQPWHPSSTLVHEAALAVLKLAPEKFWDFSAKLFEDQKAYFDVNVVNETRNNTYRRLADLAGSVGVDKDQVYKLLVIPDKPGEDGSLNSGNGVTADLKVVTKMNRLIGVHVTPTGVFDGVVQDISSGWTPDQWKEWLTKNVLPRNLFSVVSTPSQHQNLPVLSKRSSGLQRPRPVTPKNMVGDKTRLHTILRKWHWLTLKHVALPARVLIFHAGTARTTFIALLKVTSLFIGAFFCGIVVPTYIKSEKPVWDTAQVLLCGIVPPIFVAFTTASFVTHVHVNLPSQARASKTVLERFIRSEMPPSTKVTLTTMSFIAKPRQSTMAAGDLLPAKRRFGLINYIRRPDSVAQENANRKWYMWRAVDKFYIQEGRPGQPRKVRYQTLKPDLVQWWIWEAIQQKIAKDLPASK</sequence>
<dbReference type="Proteomes" id="UP001160390">
    <property type="component" value="Unassembled WGS sequence"/>
</dbReference>
<evidence type="ECO:0008006" key="4">
    <source>
        <dbReference type="Google" id="ProtNLM"/>
    </source>
</evidence>
<accession>A0AA35Q4X0</accession>
<keyword evidence="1" id="KW-0472">Membrane</keyword>
<organism evidence="2 3">
    <name type="scientific">Clonostachys chloroleuca</name>
    <dbReference type="NCBI Taxonomy" id="1926264"/>
    <lineage>
        <taxon>Eukaryota</taxon>
        <taxon>Fungi</taxon>
        <taxon>Dikarya</taxon>
        <taxon>Ascomycota</taxon>
        <taxon>Pezizomycotina</taxon>
        <taxon>Sordariomycetes</taxon>
        <taxon>Hypocreomycetidae</taxon>
        <taxon>Hypocreales</taxon>
        <taxon>Bionectriaceae</taxon>
        <taxon>Clonostachys</taxon>
    </lineage>
</organism>
<evidence type="ECO:0000313" key="2">
    <source>
        <dbReference type="EMBL" id="CAI6090419.1"/>
    </source>
</evidence>